<evidence type="ECO:0000256" key="4">
    <source>
        <dbReference type="ARBA" id="ARBA00004651"/>
    </source>
</evidence>
<evidence type="ECO:0000256" key="12">
    <source>
        <dbReference type="ARBA" id="ARBA00022723"/>
    </source>
</evidence>
<dbReference type="CDD" id="cd16917">
    <property type="entry name" value="HATPase_UhpB-NarQ-NarX-like"/>
    <property type="match status" value="1"/>
</dbReference>
<dbReference type="GO" id="GO:0046983">
    <property type="term" value="F:protein dimerization activity"/>
    <property type="evidence" value="ECO:0007669"/>
    <property type="project" value="InterPro"/>
</dbReference>
<dbReference type="Pfam" id="PF07730">
    <property type="entry name" value="HisKA_3"/>
    <property type="match status" value="1"/>
</dbReference>
<keyword evidence="13 23" id="KW-0418">Kinase</keyword>
<dbReference type="GO" id="GO:0000155">
    <property type="term" value="F:phosphorelay sensor kinase activity"/>
    <property type="evidence" value="ECO:0007669"/>
    <property type="project" value="InterPro"/>
</dbReference>
<dbReference type="InterPro" id="IPR011712">
    <property type="entry name" value="Sig_transdc_His_kin_sub3_dim/P"/>
</dbReference>
<dbReference type="InterPro" id="IPR004358">
    <property type="entry name" value="Sig_transdc_His_kin-like_C"/>
</dbReference>
<feature type="domain" description="Histidine kinase" evidence="22">
    <location>
        <begin position="152"/>
        <end position="348"/>
    </location>
</feature>
<dbReference type="EMBL" id="MUIE01000380">
    <property type="protein sequence ID" value="OQX32731.1"/>
    <property type="molecule type" value="Genomic_DNA"/>
</dbReference>
<dbReference type="GO" id="GO:0051539">
    <property type="term" value="F:4 iron, 4 sulfur cluster binding"/>
    <property type="evidence" value="ECO:0007669"/>
    <property type="project" value="UniProtKB-KW"/>
</dbReference>
<evidence type="ECO:0000259" key="22">
    <source>
        <dbReference type="PROSITE" id="PS50109"/>
    </source>
</evidence>
<feature type="non-terminal residue" evidence="23">
    <location>
        <position position="1"/>
    </location>
</feature>
<dbReference type="PROSITE" id="PS50109">
    <property type="entry name" value="HIS_KIN"/>
    <property type="match status" value="1"/>
</dbReference>
<dbReference type="AlphaFoldDB" id="A0A657PLU0"/>
<keyword evidence="9" id="KW-0963">Cytoplasm</keyword>
<evidence type="ECO:0000256" key="11">
    <source>
        <dbReference type="ARBA" id="ARBA00022692"/>
    </source>
</evidence>
<dbReference type="Pfam" id="PF02518">
    <property type="entry name" value="HATPase_c"/>
    <property type="match status" value="1"/>
</dbReference>
<keyword evidence="7" id="KW-1003">Cell membrane</keyword>
<evidence type="ECO:0000256" key="19">
    <source>
        <dbReference type="ARBA" id="ARBA00024827"/>
    </source>
</evidence>
<evidence type="ECO:0000256" key="3">
    <source>
        <dbReference type="ARBA" id="ARBA00004496"/>
    </source>
</evidence>
<dbReference type="Pfam" id="PF17200">
    <property type="entry name" value="sCache_2"/>
    <property type="match status" value="1"/>
</dbReference>
<evidence type="ECO:0000256" key="10">
    <source>
        <dbReference type="ARBA" id="ARBA00022679"/>
    </source>
</evidence>
<dbReference type="Gene3D" id="3.30.565.10">
    <property type="entry name" value="Histidine kinase-like ATPase, C-terminal domain"/>
    <property type="match status" value="1"/>
</dbReference>
<dbReference type="GO" id="GO:0005737">
    <property type="term" value="C:cytoplasm"/>
    <property type="evidence" value="ECO:0007669"/>
    <property type="project" value="UniProtKB-SubCell"/>
</dbReference>
<evidence type="ECO:0000256" key="6">
    <source>
        <dbReference type="ARBA" id="ARBA00017322"/>
    </source>
</evidence>
<evidence type="ECO:0000256" key="5">
    <source>
        <dbReference type="ARBA" id="ARBA00012438"/>
    </source>
</evidence>
<accession>A0A657PLU0</accession>
<evidence type="ECO:0000256" key="9">
    <source>
        <dbReference type="ARBA" id="ARBA00022490"/>
    </source>
</evidence>
<dbReference type="GO" id="GO:0005886">
    <property type="term" value="C:plasma membrane"/>
    <property type="evidence" value="ECO:0007669"/>
    <property type="project" value="UniProtKB-SubCell"/>
</dbReference>
<dbReference type="PANTHER" id="PTHR24421">
    <property type="entry name" value="NITRATE/NITRITE SENSOR PROTEIN NARX-RELATED"/>
    <property type="match status" value="1"/>
</dbReference>
<dbReference type="InterPro" id="IPR036890">
    <property type="entry name" value="HATPase_C_sf"/>
</dbReference>
<keyword evidence="17" id="KW-0411">Iron-sulfur</keyword>
<dbReference type="EC" id="2.7.13.3" evidence="5"/>
<keyword evidence="16" id="KW-0902">Two-component regulatory system</keyword>
<sequence>PNGVNLVHPILPELVGRNLHDLQDRNGDYVIRNLLRLAGEGGGFHRYVWNKPSTGQDEDKLSYVVQLKRWPWMMGTGLYIDDIAKEVAKARKQVQRNVRNTFFTVLVVVAGTIVLVVLIGVAINVHEVRKADSRLQELAHKSVQFQVSERRRFARELHDGINQMMVSVLYRIEAAVSKLKQQGSAAEEDLERGHRTLKEAINEVRHISHDLRPSLLDDMGLKVAVNSLLMDFSERTGIDAELEYEITGARLPEDIEITFYRVLQEALANVERHSGADRVLVSGWHRDGVAWIEIRDNGRGFDTRRRLQGPGIGVCNMRERVELLSGICQIDSEPGRGTSVKVGLRPMFFSENCECDNG</sequence>
<dbReference type="SUPFAM" id="SSF55874">
    <property type="entry name" value="ATPase domain of HSP90 chaperone/DNA topoisomerase II/histidine kinase"/>
    <property type="match status" value="1"/>
</dbReference>
<dbReference type="InterPro" id="IPR003594">
    <property type="entry name" value="HATPase_dom"/>
</dbReference>
<name>A0A657PLU0_9GAMM</name>
<feature type="transmembrane region" description="Helical" evidence="21">
    <location>
        <begin position="101"/>
        <end position="123"/>
    </location>
</feature>
<protein>
    <recommendedName>
        <fullName evidence="6">Oxygen sensor histidine kinase NreB</fullName>
        <ecNumber evidence="5">2.7.13.3</ecNumber>
    </recommendedName>
    <alternativeName>
        <fullName evidence="20">Nitrogen regulation protein B</fullName>
    </alternativeName>
</protein>
<keyword evidence="24" id="KW-1185">Reference proteome</keyword>
<evidence type="ECO:0000256" key="15">
    <source>
        <dbReference type="ARBA" id="ARBA00023004"/>
    </source>
</evidence>
<evidence type="ECO:0000256" key="2">
    <source>
        <dbReference type="ARBA" id="ARBA00001966"/>
    </source>
</evidence>
<evidence type="ECO:0000256" key="7">
    <source>
        <dbReference type="ARBA" id="ARBA00022475"/>
    </source>
</evidence>
<evidence type="ECO:0000256" key="1">
    <source>
        <dbReference type="ARBA" id="ARBA00000085"/>
    </source>
</evidence>
<evidence type="ECO:0000256" key="8">
    <source>
        <dbReference type="ARBA" id="ARBA00022485"/>
    </source>
</evidence>
<dbReference type="Proteomes" id="UP000243361">
    <property type="component" value="Unassembled WGS sequence"/>
</dbReference>
<keyword evidence="11 21" id="KW-0812">Transmembrane</keyword>
<comment type="caution">
    <text evidence="23">The sequence shown here is derived from an EMBL/GenBank/DDBJ whole genome shotgun (WGS) entry which is preliminary data.</text>
</comment>
<evidence type="ECO:0000256" key="18">
    <source>
        <dbReference type="ARBA" id="ARBA00023136"/>
    </source>
</evidence>
<dbReference type="Gene3D" id="3.30.450.20">
    <property type="entry name" value="PAS domain"/>
    <property type="match status" value="1"/>
</dbReference>
<comment type="function">
    <text evidence="19">Member of the two-component regulatory system NreB/NreC involved in the control of dissimilatory nitrate/nitrite reduction in response to oxygen. NreB functions as a direct oxygen sensor histidine kinase which is autophosphorylated, in the absence of oxygen, probably at the conserved histidine residue, and transfers its phosphate group probably to a conserved aspartate residue of NreC. NreB/NreC activates the expression of the nitrate (narGHJI) and nitrite (nir) reductase operons, as well as the putative nitrate transporter gene narT.</text>
</comment>
<dbReference type="InterPro" id="IPR033480">
    <property type="entry name" value="sCache_2"/>
</dbReference>
<dbReference type="GO" id="GO:0046872">
    <property type="term" value="F:metal ion binding"/>
    <property type="evidence" value="ECO:0007669"/>
    <property type="project" value="UniProtKB-KW"/>
</dbReference>
<evidence type="ECO:0000256" key="20">
    <source>
        <dbReference type="ARBA" id="ARBA00030800"/>
    </source>
</evidence>
<reference evidence="23" key="1">
    <citation type="submission" date="2017-02" db="EMBL/GenBank/DDBJ databases">
        <title>Novel co-symbiosis in the unique lucinid bivalve Phacoides pectinatus.</title>
        <authorList>
            <person name="Lim S.J."/>
            <person name="Davis B.G."/>
            <person name="Gill D.E."/>
            <person name="Engel A.S."/>
            <person name="Anderson L.C."/>
            <person name="Campbell B.J."/>
        </authorList>
    </citation>
    <scope>NUCLEOTIDE SEQUENCE [LARGE SCALE GENOMIC DNA]</scope>
    <source>
        <strain evidence="23">LUC13016_P6</strain>
    </source>
</reference>
<dbReference type="SMART" id="SM00387">
    <property type="entry name" value="HATPase_c"/>
    <property type="match status" value="1"/>
</dbReference>
<keyword evidence="14 21" id="KW-1133">Transmembrane helix</keyword>
<dbReference type="PANTHER" id="PTHR24421:SF59">
    <property type="entry name" value="OXYGEN SENSOR HISTIDINE KINASE NREB"/>
    <property type="match status" value="1"/>
</dbReference>
<dbReference type="Gene3D" id="1.20.5.1930">
    <property type="match status" value="1"/>
</dbReference>
<comment type="catalytic activity">
    <reaction evidence="1">
        <text>ATP + protein L-histidine = ADP + protein N-phospho-L-histidine.</text>
        <dbReference type="EC" id="2.7.13.3"/>
    </reaction>
</comment>
<dbReference type="PRINTS" id="PR00344">
    <property type="entry name" value="BCTRLSENSOR"/>
</dbReference>
<comment type="cofactor">
    <cofactor evidence="2">
        <name>[4Fe-4S] cluster</name>
        <dbReference type="ChEBI" id="CHEBI:49883"/>
    </cofactor>
</comment>
<dbReference type="InterPro" id="IPR005467">
    <property type="entry name" value="His_kinase_dom"/>
</dbReference>
<keyword evidence="12" id="KW-0479">Metal-binding</keyword>
<dbReference type="InterPro" id="IPR050482">
    <property type="entry name" value="Sensor_HK_TwoCompSys"/>
</dbReference>
<keyword evidence="18 21" id="KW-0472">Membrane</keyword>
<comment type="subcellular location">
    <subcellularLocation>
        <location evidence="4">Cell membrane</location>
        <topology evidence="4">Multi-pass membrane protein</topology>
    </subcellularLocation>
    <subcellularLocation>
        <location evidence="3">Cytoplasm</location>
    </subcellularLocation>
</comment>
<evidence type="ECO:0000256" key="17">
    <source>
        <dbReference type="ARBA" id="ARBA00023014"/>
    </source>
</evidence>
<gene>
    <name evidence="23" type="ORF">B0D84_05720</name>
</gene>
<evidence type="ECO:0000256" key="21">
    <source>
        <dbReference type="SAM" id="Phobius"/>
    </source>
</evidence>
<evidence type="ECO:0000313" key="23">
    <source>
        <dbReference type="EMBL" id="OQX32731.1"/>
    </source>
</evidence>
<evidence type="ECO:0000256" key="14">
    <source>
        <dbReference type="ARBA" id="ARBA00022989"/>
    </source>
</evidence>
<evidence type="ECO:0000256" key="16">
    <source>
        <dbReference type="ARBA" id="ARBA00023012"/>
    </source>
</evidence>
<proteinExistence type="predicted"/>
<keyword evidence="10" id="KW-0808">Transferase</keyword>
<keyword evidence="15" id="KW-0408">Iron</keyword>
<evidence type="ECO:0000313" key="24">
    <source>
        <dbReference type="Proteomes" id="UP000243361"/>
    </source>
</evidence>
<evidence type="ECO:0000256" key="13">
    <source>
        <dbReference type="ARBA" id="ARBA00022777"/>
    </source>
</evidence>
<organism evidence="23 24">
    <name type="scientific">Candidatus Sedimenticola endophacoides</name>
    <dbReference type="NCBI Taxonomy" id="2548426"/>
    <lineage>
        <taxon>Bacteria</taxon>
        <taxon>Pseudomonadati</taxon>
        <taxon>Pseudomonadota</taxon>
        <taxon>Gammaproteobacteria</taxon>
        <taxon>Chromatiales</taxon>
        <taxon>Sedimenticolaceae</taxon>
        <taxon>Sedimenticola</taxon>
    </lineage>
</organism>
<keyword evidence="8" id="KW-0004">4Fe-4S</keyword>